<evidence type="ECO:0000313" key="11">
    <source>
        <dbReference type="Proteomes" id="UP001202328"/>
    </source>
</evidence>
<feature type="domain" description="Casparian strip membrane protein" evidence="9">
    <location>
        <begin position="36"/>
        <end position="184"/>
    </location>
</feature>
<sequence>MSTEELLRAADTSSVETGGVSNAMDADDPSFLRLAASLGMRKLLFWTVFVAAIVIHTSKQTVNDFSQGNSETTKFTQYSAYKYLLSVLWIVFAYTFLAFLNSIICGRRDHCGRRRNKSFLLRLINYDAMMLTLLASATGVAGAVLFIETKGNSHDGRPKTCDVFDKFCRKMWASFGLSVFACFLFLWIIINSARAIRTA</sequence>
<evidence type="ECO:0000256" key="5">
    <source>
        <dbReference type="ARBA" id="ARBA00022692"/>
    </source>
</evidence>
<dbReference type="PANTHER" id="PTHR36488">
    <property type="entry name" value="CASP-LIKE PROTEIN 1U1"/>
    <property type="match status" value="1"/>
</dbReference>
<keyword evidence="4 8" id="KW-1003">Cell membrane</keyword>
<organism evidence="10 11">
    <name type="scientific">Papaver atlanticum</name>
    <dbReference type="NCBI Taxonomy" id="357466"/>
    <lineage>
        <taxon>Eukaryota</taxon>
        <taxon>Viridiplantae</taxon>
        <taxon>Streptophyta</taxon>
        <taxon>Embryophyta</taxon>
        <taxon>Tracheophyta</taxon>
        <taxon>Spermatophyta</taxon>
        <taxon>Magnoliopsida</taxon>
        <taxon>Ranunculales</taxon>
        <taxon>Papaveraceae</taxon>
        <taxon>Papaveroideae</taxon>
        <taxon>Papaver</taxon>
    </lineage>
</organism>
<comment type="caution">
    <text evidence="10">The sequence shown here is derived from an EMBL/GenBank/DDBJ whole genome shotgun (WGS) entry which is preliminary data.</text>
</comment>
<dbReference type="EMBL" id="JAJJMB010010276">
    <property type="protein sequence ID" value="KAI3910094.1"/>
    <property type="molecule type" value="Genomic_DNA"/>
</dbReference>
<gene>
    <name evidence="10" type="ORF">MKW98_014479</name>
</gene>
<dbReference type="InterPro" id="IPR006702">
    <property type="entry name" value="CASP_dom"/>
</dbReference>
<protein>
    <recommendedName>
        <fullName evidence="8">CASP-like protein</fullName>
    </recommendedName>
</protein>
<reference evidence="10" key="1">
    <citation type="submission" date="2022-04" db="EMBL/GenBank/DDBJ databases">
        <title>A functionally conserved STORR gene fusion in Papaver species that diverged 16.8 million years ago.</title>
        <authorList>
            <person name="Catania T."/>
        </authorList>
    </citation>
    <scope>NUCLEOTIDE SEQUENCE</scope>
    <source>
        <strain evidence="10">S-188037</strain>
    </source>
</reference>
<evidence type="ECO:0000256" key="4">
    <source>
        <dbReference type="ARBA" id="ARBA00022475"/>
    </source>
</evidence>
<evidence type="ECO:0000313" key="10">
    <source>
        <dbReference type="EMBL" id="KAI3910094.1"/>
    </source>
</evidence>
<dbReference type="InterPro" id="IPR006459">
    <property type="entry name" value="CASP/CASPL"/>
</dbReference>
<feature type="transmembrane region" description="Helical" evidence="8">
    <location>
        <begin position="126"/>
        <end position="147"/>
    </location>
</feature>
<dbReference type="InterPro" id="IPR044173">
    <property type="entry name" value="CASPL"/>
</dbReference>
<name>A0AAD4XGF4_9MAGN</name>
<comment type="subcellular location">
    <subcellularLocation>
        <location evidence="1 8">Cell membrane</location>
        <topology evidence="1 8">Multi-pass membrane protein</topology>
    </subcellularLocation>
</comment>
<evidence type="ECO:0000256" key="6">
    <source>
        <dbReference type="ARBA" id="ARBA00022989"/>
    </source>
</evidence>
<dbReference type="AlphaFoldDB" id="A0AAD4XGF4"/>
<feature type="transmembrane region" description="Helical" evidence="8">
    <location>
        <begin position="43"/>
        <end position="63"/>
    </location>
</feature>
<dbReference type="PANTHER" id="PTHR36488:SF8">
    <property type="entry name" value="CASP-LIKE PROTEIN 1U1"/>
    <property type="match status" value="1"/>
</dbReference>
<evidence type="ECO:0000259" key="9">
    <source>
        <dbReference type="Pfam" id="PF04535"/>
    </source>
</evidence>
<dbReference type="Proteomes" id="UP001202328">
    <property type="component" value="Unassembled WGS sequence"/>
</dbReference>
<dbReference type="NCBIfam" id="TIGR01569">
    <property type="entry name" value="A_tha_TIGR01569"/>
    <property type="match status" value="1"/>
</dbReference>
<keyword evidence="5 8" id="KW-0812">Transmembrane</keyword>
<feature type="transmembrane region" description="Helical" evidence="8">
    <location>
        <begin position="83"/>
        <end position="105"/>
    </location>
</feature>
<evidence type="ECO:0000256" key="7">
    <source>
        <dbReference type="ARBA" id="ARBA00023136"/>
    </source>
</evidence>
<keyword evidence="11" id="KW-1185">Reference proteome</keyword>
<dbReference type="GO" id="GO:0005886">
    <property type="term" value="C:plasma membrane"/>
    <property type="evidence" value="ECO:0007669"/>
    <property type="project" value="UniProtKB-SubCell"/>
</dbReference>
<comment type="subunit">
    <text evidence="3 8">Homodimer and heterodimers.</text>
</comment>
<proteinExistence type="inferred from homology"/>
<evidence type="ECO:0000256" key="3">
    <source>
        <dbReference type="ARBA" id="ARBA00011489"/>
    </source>
</evidence>
<keyword evidence="7 8" id="KW-0472">Membrane</keyword>
<evidence type="ECO:0000256" key="8">
    <source>
        <dbReference type="RuleBase" id="RU361233"/>
    </source>
</evidence>
<comment type="similarity">
    <text evidence="2 8">Belongs to the Casparian strip membrane proteins (CASP) family.</text>
</comment>
<evidence type="ECO:0000256" key="1">
    <source>
        <dbReference type="ARBA" id="ARBA00004651"/>
    </source>
</evidence>
<keyword evidence="6 8" id="KW-1133">Transmembrane helix</keyword>
<dbReference type="Pfam" id="PF04535">
    <property type="entry name" value="CASP_dom"/>
    <property type="match status" value="1"/>
</dbReference>
<evidence type="ECO:0000256" key="2">
    <source>
        <dbReference type="ARBA" id="ARBA00007651"/>
    </source>
</evidence>
<feature type="transmembrane region" description="Helical" evidence="8">
    <location>
        <begin position="172"/>
        <end position="190"/>
    </location>
</feature>
<accession>A0AAD4XGF4</accession>